<keyword evidence="3" id="KW-0547">Nucleotide-binding</keyword>
<dbReference type="Gene3D" id="3.40.50.300">
    <property type="entry name" value="P-loop containing nucleotide triphosphate hydrolases"/>
    <property type="match status" value="1"/>
</dbReference>
<comment type="function">
    <text evidence="6">Required for corrinoid utilization. Probably part of the ABC transporter complex BtuCDF involved in cobalamin (vitamin B12) import. Probably responsible for energy coupling to the transport system.</text>
</comment>
<evidence type="ECO:0000256" key="5">
    <source>
        <dbReference type="ARBA" id="ARBA00050590"/>
    </source>
</evidence>
<evidence type="ECO:0000256" key="2">
    <source>
        <dbReference type="ARBA" id="ARBA00022448"/>
    </source>
</evidence>
<dbReference type="FunFam" id="3.40.50.300:FF:000134">
    <property type="entry name" value="Iron-enterobactin ABC transporter ATP-binding protein"/>
    <property type="match status" value="1"/>
</dbReference>
<evidence type="ECO:0000313" key="15">
    <source>
        <dbReference type="EMBL" id="QNO46521.1"/>
    </source>
</evidence>
<dbReference type="GO" id="GO:0016887">
    <property type="term" value="F:ATP hydrolysis activity"/>
    <property type="evidence" value="ECO:0007669"/>
    <property type="project" value="InterPro"/>
</dbReference>
<dbReference type="EC" id="7.6.2.8" evidence="7"/>
<evidence type="ECO:0000256" key="6">
    <source>
        <dbReference type="ARBA" id="ARBA00058960"/>
    </source>
</evidence>
<dbReference type="InterPro" id="IPR027417">
    <property type="entry name" value="P-loop_NTPase"/>
</dbReference>
<dbReference type="PANTHER" id="PTHR42734:SF6">
    <property type="entry name" value="MOLYBDATE IMPORT ATP-BINDING PROTEIN MOLC"/>
    <property type="match status" value="1"/>
</dbReference>
<name>A0A7G9Y5S2_9EURY</name>
<dbReference type="GO" id="GO:0005524">
    <property type="term" value="F:ATP binding"/>
    <property type="evidence" value="ECO:0007669"/>
    <property type="project" value="UniProtKB-KW"/>
</dbReference>
<evidence type="ECO:0000256" key="7">
    <source>
        <dbReference type="ARBA" id="ARBA00066387"/>
    </source>
</evidence>
<dbReference type="InterPro" id="IPR003593">
    <property type="entry name" value="AAA+_ATPase"/>
</dbReference>
<evidence type="ECO:0000313" key="13">
    <source>
        <dbReference type="EMBL" id="QNO44185.1"/>
    </source>
</evidence>
<dbReference type="EMBL" id="MT630910">
    <property type="protein sequence ID" value="QNO44117.1"/>
    <property type="molecule type" value="Genomic_DNA"/>
</dbReference>
<dbReference type="GO" id="GO:0015420">
    <property type="term" value="F:ABC-type vitamin B12 transporter activity"/>
    <property type="evidence" value="ECO:0007669"/>
    <property type="project" value="UniProtKB-EC"/>
</dbReference>
<dbReference type="EMBL" id="MT630929">
    <property type="protein sequence ID" value="QNO44185.1"/>
    <property type="molecule type" value="Genomic_DNA"/>
</dbReference>
<keyword evidence="4 11" id="KW-0067">ATP-binding</keyword>
<evidence type="ECO:0000313" key="12">
    <source>
        <dbReference type="EMBL" id="QNO44117.1"/>
    </source>
</evidence>
<dbReference type="EMBL" id="MT630814">
    <property type="protein sequence ID" value="QNO43356.1"/>
    <property type="molecule type" value="Genomic_DNA"/>
</dbReference>
<evidence type="ECO:0000256" key="3">
    <source>
        <dbReference type="ARBA" id="ARBA00022741"/>
    </source>
</evidence>
<comment type="catalytic activity">
    <reaction evidence="5">
        <text>an R-cob(III)alamin(out) + ATP + H2O = an R-cob(III)alamin(in) + ADP + phosphate + H(+)</text>
        <dbReference type="Rhea" id="RHEA:17873"/>
        <dbReference type="ChEBI" id="CHEBI:15377"/>
        <dbReference type="ChEBI" id="CHEBI:15378"/>
        <dbReference type="ChEBI" id="CHEBI:30616"/>
        <dbReference type="ChEBI" id="CHEBI:43474"/>
        <dbReference type="ChEBI" id="CHEBI:140785"/>
        <dbReference type="ChEBI" id="CHEBI:456216"/>
        <dbReference type="EC" id="7.6.2.8"/>
    </reaction>
</comment>
<dbReference type="EMBL" id="MT631193">
    <property type="protein sequence ID" value="QNO46521.1"/>
    <property type="molecule type" value="Genomic_DNA"/>
</dbReference>
<comment type="similarity">
    <text evidence="1">Belongs to the ABC transporter superfamily.</text>
</comment>
<dbReference type="SMART" id="SM00382">
    <property type="entry name" value="AAA"/>
    <property type="match status" value="1"/>
</dbReference>
<dbReference type="AlphaFoldDB" id="A0A7G9Y5S2"/>
<protein>
    <recommendedName>
        <fullName evidence="8">Cobalamin import ATP-binding protein BtuD</fullName>
        <ecNumber evidence="7">7.6.2.8</ecNumber>
    </recommendedName>
    <alternativeName>
        <fullName evidence="9">Vitamin B12-transporting ATPase</fullName>
    </alternativeName>
</protein>
<keyword evidence="2" id="KW-0813">Transport</keyword>
<dbReference type="CDD" id="cd03214">
    <property type="entry name" value="ABC_Iron-Siderophores_B12_Hemin"/>
    <property type="match status" value="1"/>
</dbReference>
<feature type="domain" description="ABC transporter" evidence="10">
    <location>
        <begin position="3"/>
        <end position="236"/>
    </location>
</feature>
<dbReference type="EMBL" id="MT631036">
    <property type="protein sequence ID" value="QNO44887.1"/>
    <property type="molecule type" value="Genomic_DNA"/>
</dbReference>
<dbReference type="InterPro" id="IPR050153">
    <property type="entry name" value="Metal_Ion_Import_ABC"/>
</dbReference>
<evidence type="ECO:0000256" key="4">
    <source>
        <dbReference type="ARBA" id="ARBA00022840"/>
    </source>
</evidence>
<gene>
    <name evidence="11" type="primary">btuD</name>
    <name evidence="15" type="ORF">AGAEODOH_00005</name>
    <name evidence="14" type="ORF">FBJINOEI_00002</name>
    <name evidence="12" type="ORF">KNFFACPP_00005</name>
    <name evidence="11" type="ORF">LDCPFDIN_00004</name>
    <name evidence="13" type="ORF">OFFIPCNN_00005</name>
</gene>
<proteinExistence type="inferred from homology"/>
<reference evidence="11" key="1">
    <citation type="submission" date="2020-06" db="EMBL/GenBank/DDBJ databases">
        <title>Unique genomic features of the anaerobic methanotrophic archaea.</title>
        <authorList>
            <person name="Chadwick G.L."/>
            <person name="Skennerton C.T."/>
            <person name="Laso-Perez R."/>
            <person name="Leu A.O."/>
            <person name="Speth D.R."/>
            <person name="Yu H."/>
            <person name="Morgan-Lang C."/>
            <person name="Hatzenpichler R."/>
            <person name="Goudeau D."/>
            <person name="Malmstrom R."/>
            <person name="Brazelton W.J."/>
            <person name="Woyke T."/>
            <person name="Hallam S.J."/>
            <person name="Tyson G.W."/>
            <person name="Wegener G."/>
            <person name="Boetius A."/>
            <person name="Orphan V."/>
        </authorList>
    </citation>
    <scope>NUCLEOTIDE SEQUENCE</scope>
</reference>
<evidence type="ECO:0000256" key="8">
    <source>
        <dbReference type="ARBA" id="ARBA00073649"/>
    </source>
</evidence>
<dbReference type="InterPro" id="IPR003439">
    <property type="entry name" value="ABC_transporter-like_ATP-bd"/>
</dbReference>
<organism evidence="11">
    <name type="scientific">Candidatus Methanogaster sp. ANME-2c ERB4</name>
    <dbReference type="NCBI Taxonomy" id="2759911"/>
    <lineage>
        <taxon>Archaea</taxon>
        <taxon>Methanobacteriati</taxon>
        <taxon>Methanobacteriota</taxon>
        <taxon>Stenosarchaea group</taxon>
        <taxon>Methanomicrobia</taxon>
        <taxon>Methanosarcinales</taxon>
        <taxon>ANME-2 cluster</taxon>
        <taxon>Candidatus Methanogasteraceae</taxon>
        <taxon>Candidatus Methanogaster</taxon>
    </lineage>
</organism>
<dbReference type="SUPFAM" id="SSF52540">
    <property type="entry name" value="P-loop containing nucleoside triphosphate hydrolases"/>
    <property type="match status" value="1"/>
</dbReference>
<sequence>MRLQIRNLRFSYGSTEILRDINMGLNPSEVLGIVGPNGTGKSTLLRCIDRILIPEGEVLLDGQEISGMSRVEIAKRIGYVPQSMTGVFPATVFDMVLLGRRPHLSWRSSEEDMDKVLEMLDLMDIKDLAMRNFNETSGGQQQKVLIARALAQDVDILLLDEPTSNLDIKHQLEVMEILTELSKTKGISVMMAIHDLNLASRYSDRIIMLNGGGIRDVGDPASVLTAENIRSVYGVDVVVRNEDGKPYMIPMRSSR</sequence>
<evidence type="ECO:0000256" key="9">
    <source>
        <dbReference type="ARBA" id="ARBA00077139"/>
    </source>
</evidence>
<dbReference type="Pfam" id="PF00005">
    <property type="entry name" value="ABC_tran"/>
    <property type="match status" value="1"/>
</dbReference>
<evidence type="ECO:0000256" key="1">
    <source>
        <dbReference type="ARBA" id="ARBA00005417"/>
    </source>
</evidence>
<evidence type="ECO:0000313" key="14">
    <source>
        <dbReference type="EMBL" id="QNO44887.1"/>
    </source>
</evidence>
<evidence type="ECO:0000259" key="10">
    <source>
        <dbReference type="PROSITE" id="PS50893"/>
    </source>
</evidence>
<evidence type="ECO:0000313" key="11">
    <source>
        <dbReference type="EMBL" id="QNO43356.1"/>
    </source>
</evidence>
<dbReference type="PROSITE" id="PS50893">
    <property type="entry name" value="ABC_TRANSPORTER_2"/>
    <property type="match status" value="1"/>
</dbReference>
<accession>A0A7G9Y5S2</accession>
<dbReference type="PANTHER" id="PTHR42734">
    <property type="entry name" value="METAL TRANSPORT SYSTEM ATP-BINDING PROTEIN TM_0124-RELATED"/>
    <property type="match status" value="1"/>
</dbReference>